<dbReference type="NCBIfam" id="TIGR01132">
    <property type="entry name" value="pgm"/>
    <property type="match status" value="1"/>
</dbReference>
<dbReference type="AlphaFoldDB" id="A0A7W8FEK8"/>
<protein>
    <submittedName>
        <fullName evidence="12">Phosphoglucomutase</fullName>
        <ecNumber evidence="12">5.4.2.2</ecNumber>
    </submittedName>
</protein>
<dbReference type="Proteomes" id="UP000539075">
    <property type="component" value="Unassembled WGS sequence"/>
</dbReference>
<dbReference type="RefSeq" id="WP_183719815.1">
    <property type="nucleotide sequence ID" value="NZ_JACHGO010000005.1"/>
</dbReference>
<evidence type="ECO:0000256" key="6">
    <source>
        <dbReference type="ARBA" id="ARBA00023235"/>
    </source>
</evidence>
<dbReference type="InterPro" id="IPR016055">
    <property type="entry name" value="A-D-PHexomutase_a/b/a-I/II/III"/>
</dbReference>
<comment type="cofactor">
    <cofactor evidence="1">
        <name>Mg(2+)</name>
        <dbReference type="ChEBI" id="CHEBI:18420"/>
    </cofactor>
</comment>
<dbReference type="InterPro" id="IPR016066">
    <property type="entry name" value="A-D-PHexomutase_CS"/>
</dbReference>
<evidence type="ECO:0000259" key="10">
    <source>
        <dbReference type="Pfam" id="PF02879"/>
    </source>
</evidence>
<dbReference type="InterPro" id="IPR036900">
    <property type="entry name" value="A-D-PHexomutase_C_sf"/>
</dbReference>
<evidence type="ECO:0000256" key="7">
    <source>
        <dbReference type="RuleBase" id="RU004326"/>
    </source>
</evidence>
<comment type="caution">
    <text evidence="12">The sequence shown here is derived from an EMBL/GenBank/DDBJ whole genome shotgun (WGS) entry which is preliminary data.</text>
</comment>
<evidence type="ECO:0000259" key="8">
    <source>
        <dbReference type="Pfam" id="PF00408"/>
    </source>
</evidence>
<dbReference type="Gene3D" id="3.30.310.50">
    <property type="entry name" value="Alpha-D-phosphohexomutase, C-terminal domain"/>
    <property type="match status" value="1"/>
</dbReference>
<evidence type="ECO:0000259" key="9">
    <source>
        <dbReference type="Pfam" id="PF02878"/>
    </source>
</evidence>
<feature type="domain" description="Alpha-D-phosphohexomutase C-terminal" evidence="8">
    <location>
        <begin position="490"/>
        <end position="537"/>
    </location>
</feature>
<dbReference type="InterPro" id="IPR005844">
    <property type="entry name" value="A-D-PHexomutase_a/b/a-I"/>
</dbReference>
<dbReference type="GO" id="GO:0005975">
    <property type="term" value="P:carbohydrate metabolic process"/>
    <property type="evidence" value="ECO:0007669"/>
    <property type="project" value="InterPro"/>
</dbReference>
<evidence type="ECO:0000256" key="2">
    <source>
        <dbReference type="ARBA" id="ARBA00010231"/>
    </source>
</evidence>
<evidence type="ECO:0000256" key="3">
    <source>
        <dbReference type="ARBA" id="ARBA00022553"/>
    </source>
</evidence>
<dbReference type="PANTHER" id="PTHR45745">
    <property type="entry name" value="PHOSPHOMANNOMUTASE 45A"/>
    <property type="match status" value="1"/>
</dbReference>
<dbReference type="GO" id="GO:0004614">
    <property type="term" value="F:phosphoglucomutase activity"/>
    <property type="evidence" value="ECO:0007669"/>
    <property type="project" value="UniProtKB-EC"/>
</dbReference>
<evidence type="ECO:0000256" key="1">
    <source>
        <dbReference type="ARBA" id="ARBA00001946"/>
    </source>
</evidence>
<dbReference type="Pfam" id="PF00408">
    <property type="entry name" value="PGM_PMM_IV"/>
    <property type="match status" value="1"/>
</dbReference>
<dbReference type="Pfam" id="PF02879">
    <property type="entry name" value="PGM_PMM_II"/>
    <property type="match status" value="1"/>
</dbReference>
<dbReference type="SUPFAM" id="SSF53738">
    <property type="entry name" value="Phosphoglucomutase, first 3 domains"/>
    <property type="match status" value="3"/>
</dbReference>
<dbReference type="PANTHER" id="PTHR45745:SF1">
    <property type="entry name" value="PHOSPHOGLUCOMUTASE 2B-RELATED"/>
    <property type="match status" value="1"/>
</dbReference>
<dbReference type="InterPro" id="IPR005843">
    <property type="entry name" value="A-D-PHexomutase_C"/>
</dbReference>
<organism evidence="12 13">
    <name type="scientific">Desulfovibrio intestinalis</name>
    <dbReference type="NCBI Taxonomy" id="58621"/>
    <lineage>
        <taxon>Bacteria</taxon>
        <taxon>Pseudomonadati</taxon>
        <taxon>Thermodesulfobacteriota</taxon>
        <taxon>Desulfovibrionia</taxon>
        <taxon>Desulfovibrionales</taxon>
        <taxon>Desulfovibrionaceae</taxon>
        <taxon>Desulfovibrio</taxon>
    </lineage>
</organism>
<dbReference type="InterPro" id="IPR005846">
    <property type="entry name" value="A-D-PHexomutase_a/b/a-III"/>
</dbReference>
<dbReference type="PROSITE" id="PS00710">
    <property type="entry name" value="PGM_PMM"/>
    <property type="match status" value="1"/>
</dbReference>
<dbReference type="GO" id="GO:0006166">
    <property type="term" value="P:purine ribonucleoside salvage"/>
    <property type="evidence" value="ECO:0007669"/>
    <property type="project" value="TreeGrafter"/>
</dbReference>
<dbReference type="InterPro" id="IPR005845">
    <property type="entry name" value="A-D-PHexomutase_a/b/a-II"/>
</dbReference>
<comment type="similarity">
    <text evidence="2 7">Belongs to the phosphohexose mutase family.</text>
</comment>
<evidence type="ECO:0000313" key="12">
    <source>
        <dbReference type="EMBL" id="MBB5143899.1"/>
    </source>
</evidence>
<keyword evidence="4 7" id="KW-0479">Metal-binding</keyword>
<keyword evidence="13" id="KW-1185">Reference proteome</keyword>
<gene>
    <name evidence="12" type="ORF">HNQ38_001999</name>
</gene>
<evidence type="ECO:0000256" key="4">
    <source>
        <dbReference type="ARBA" id="ARBA00022723"/>
    </source>
</evidence>
<dbReference type="EC" id="5.4.2.2" evidence="12"/>
<feature type="domain" description="Alpha-D-phosphohexomutase alpha/beta/alpha" evidence="11">
    <location>
        <begin position="322"/>
        <end position="438"/>
    </location>
</feature>
<dbReference type="Pfam" id="PF02880">
    <property type="entry name" value="PGM_PMM_III"/>
    <property type="match status" value="1"/>
</dbReference>
<name>A0A7W8FEK8_9BACT</name>
<keyword evidence="3" id="KW-0597">Phosphoprotein</keyword>
<dbReference type="GO" id="GO:0008973">
    <property type="term" value="F:phosphopentomutase activity"/>
    <property type="evidence" value="ECO:0007669"/>
    <property type="project" value="TreeGrafter"/>
</dbReference>
<reference evidence="12 13" key="1">
    <citation type="submission" date="2020-08" db="EMBL/GenBank/DDBJ databases">
        <title>Genomic Encyclopedia of Type Strains, Phase IV (KMG-IV): sequencing the most valuable type-strain genomes for metagenomic binning, comparative biology and taxonomic classification.</title>
        <authorList>
            <person name="Goeker M."/>
        </authorList>
    </citation>
    <scope>NUCLEOTIDE SEQUENCE [LARGE SCALE GENOMIC DNA]</scope>
    <source>
        <strain evidence="12 13">DSM 11275</strain>
    </source>
</reference>
<dbReference type="Pfam" id="PF02878">
    <property type="entry name" value="PGM_PMM_I"/>
    <property type="match status" value="1"/>
</dbReference>
<evidence type="ECO:0000313" key="13">
    <source>
        <dbReference type="Proteomes" id="UP000539075"/>
    </source>
</evidence>
<evidence type="ECO:0000259" key="11">
    <source>
        <dbReference type="Pfam" id="PF02880"/>
    </source>
</evidence>
<dbReference type="SUPFAM" id="SSF55957">
    <property type="entry name" value="Phosphoglucomutase, C-terminal domain"/>
    <property type="match status" value="1"/>
</dbReference>
<feature type="domain" description="Alpha-D-phosphohexomutase alpha/beta/alpha" evidence="10">
    <location>
        <begin position="212"/>
        <end position="316"/>
    </location>
</feature>
<feature type="domain" description="Alpha-D-phosphohexomutase alpha/beta/alpha" evidence="9">
    <location>
        <begin position="41"/>
        <end position="180"/>
    </location>
</feature>
<sequence>MPVVHAKAGTLPMPEDLENIPALVSAYFTEFPNPTDPAQRVSFGTSGHRGSSLLHTFNEEHIYAITQAVCDYRKSNGIDGPLFLGGDTHALSEAAFRSALEVLVANDVQVYVAPSGMYTATPAISHAILRWNTGRTTALADGIVITPSHNPPRDGGFKYNPPHGGPAETHVTDQIEKSANIYLEKGNRGVQLTHLRAALSSPLVKEYDFIRTYVEDLPKVLDMKAIAASGLRLGVDPLGGASLQMWEPIAEAYGIEITVVNKAIDPTFRFVPFDKDGKIRMDCSSPYAMSGLLKMRDCFDLAVACDPDSDRHGIVTSQELMNPNHFLSVAAWYLFRTRPAWPTDAGIGKTLVTSALLDRVGQDIKRPVVEVPVGFKWFVPYLLNGRCGLGCEESAGASFLCFDGSPWSTDKDGPLMCLLAAEMMAVEQSSPSELYEKLTGRLGSPVYQRLDAPADDQVRAKLKALTPENVELTSLGGSPVTEIITRAPANDAPIGGVKVSSADGWFAVRPSGTEPICKVYTESFKGEDHLSAIQKDAIDFMEHLLKS</sequence>
<keyword evidence="6 12" id="KW-0413">Isomerase</keyword>
<dbReference type="GO" id="GO:0000287">
    <property type="term" value="F:magnesium ion binding"/>
    <property type="evidence" value="ECO:0007669"/>
    <property type="project" value="InterPro"/>
</dbReference>
<dbReference type="InterPro" id="IPR005852">
    <property type="entry name" value="PGM_a-D-Glc-sp"/>
</dbReference>
<dbReference type="Gene3D" id="3.40.120.10">
    <property type="entry name" value="Alpha-D-Glucose-1,6-Bisphosphate, subunit A, domain 3"/>
    <property type="match status" value="3"/>
</dbReference>
<proteinExistence type="inferred from homology"/>
<keyword evidence="5 7" id="KW-0460">Magnesium</keyword>
<dbReference type="EMBL" id="JACHGO010000005">
    <property type="protein sequence ID" value="MBB5143899.1"/>
    <property type="molecule type" value="Genomic_DNA"/>
</dbReference>
<evidence type="ECO:0000256" key="5">
    <source>
        <dbReference type="ARBA" id="ARBA00022842"/>
    </source>
</evidence>
<accession>A0A7W8FEK8</accession>